<keyword evidence="3" id="KW-0342">GTP-binding</keyword>
<reference evidence="6" key="2">
    <citation type="submission" date="2025-09" db="UniProtKB">
        <authorList>
            <consortium name="Ensembl"/>
        </authorList>
    </citation>
    <scope>IDENTIFICATION</scope>
</reference>
<dbReference type="Pfam" id="PF04548">
    <property type="entry name" value="AIG1"/>
    <property type="match status" value="1"/>
</dbReference>
<evidence type="ECO:0000256" key="4">
    <source>
        <dbReference type="SAM" id="Phobius"/>
    </source>
</evidence>
<dbReference type="AlphaFoldDB" id="A0A3B3SQI5"/>
<dbReference type="OrthoDB" id="8871742at2759"/>
<organism evidence="6 7">
    <name type="scientific">Paramormyrops kingsleyae</name>
    <dbReference type="NCBI Taxonomy" id="1676925"/>
    <lineage>
        <taxon>Eukaryota</taxon>
        <taxon>Metazoa</taxon>
        <taxon>Chordata</taxon>
        <taxon>Craniata</taxon>
        <taxon>Vertebrata</taxon>
        <taxon>Euteleostomi</taxon>
        <taxon>Actinopterygii</taxon>
        <taxon>Neopterygii</taxon>
        <taxon>Teleostei</taxon>
        <taxon>Osteoglossocephala</taxon>
        <taxon>Osteoglossomorpha</taxon>
        <taxon>Osteoglossiformes</taxon>
        <taxon>Mormyridae</taxon>
        <taxon>Paramormyrops</taxon>
    </lineage>
</organism>
<keyword evidence="2" id="KW-0547">Nucleotide-binding</keyword>
<dbReference type="PANTHER" id="PTHR10903:SF177">
    <property type="entry name" value="GTPASE IMAP FAMILY MEMBER 4-LIKE-RELATED"/>
    <property type="match status" value="1"/>
</dbReference>
<dbReference type="Proteomes" id="UP000261540">
    <property type="component" value="Unplaced"/>
</dbReference>
<comment type="similarity">
    <text evidence="1">Belongs to the TRAFAC class TrmE-Era-EngA-EngB-Septin-like GTPase superfamily. AIG1/Toc34/Toc159-like paraseptin GTPase family. IAN subfamily.</text>
</comment>
<keyword evidence="4" id="KW-0812">Transmembrane</keyword>
<dbReference type="GO" id="GO:0005525">
    <property type="term" value="F:GTP binding"/>
    <property type="evidence" value="ECO:0007669"/>
    <property type="project" value="UniProtKB-KW"/>
</dbReference>
<protein>
    <submittedName>
        <fullName evidence="6">Si:dkey-120c6.5</fullName>
    </submittedName>
</protein>
<feature type="domain" description="AIG1-type G" evidence="5">
    <location>
        <begin position="29"/>
        <end position="201"/>
    </location>
</feature>
<dbReference type="KEGG" id="pki:111849327"/>
<dbReference type="InterPro" id="IPR045058">
    <property type="entry name" value="GIMA/IAN/Toc"/>
</dbReference>
<evidence type="ECO:0000313" key="7">
    <source>
        <dbReference type="Proteomes" id="UP000261540"/>
    </source>
</evidence>
<feature type="transmembrane region" description="Helical" evidence="4">
    <location>
        <begin position="285"/>
        <end position="306"/>
    </location>
</feature>
<reference evidence="6" key="1">
    <citation type="submission" date="2025-08" db="UniProtKB">
        <authorList>
            <consortium name="Ensembl"/>
        </authorList>
    </citation>
    <scope>IDENTIFICATION</scope>
</reference>
<evidence type="ECO:0000256" key="1">
    <source>
        <dbReference type="ARBA" id="ARBA00008535"/>
    </source>
</evidence>
<evidence type="ECO:0000313" key="6">
    <source>
        <dbReference type="Ensembl" id="ENSPKIP00000032585.1"/>
    </source>
</evidence>
<keyword evidence="4" id="KW-0472">Membrane</keyword>
<dbReference type="GeneTree" id="ENSGT00940000167682"/>
<dbReference type="Ensembl" id="ENSPKIT00000013455.1">
    <property type="protein sequence ID" value="ENSPKIP00000032585.1"/>
    <property type="gene ID" value="ENSPKIG00000012635.1"/>
</dbReference>
<dbReference type="InterPro" id="IPR027417">
    <property type="entry name" value="P-loop_NTPase"/>
</dbReference>
<dbReference type="Gene3D" id="3.40.50.300">
    <property type="entry name" value="P-loop containing nucleotide triphosphate hydrolases"/>
    <property type="match status" value="1"/>
</dbReference>
<evidence type="ECO:0000259" key="5">
    <source>
        <dbReference type="Pfam" id="PF04548"/>
    </source>
</evidence>
<evidence type="ECO:0000256" key="2">
    <source>
        <dbReference type="ARBA" id="ARBA00022741"/>
    </source>
</evidence>
<proteinExistence type="inferred from homology"/>
<keyword evidence="7" id="KW-1185">Reference proteome</keyword>
<dbReference type="InterPro" id="IPR006703">
    <property type="entry name" value="G_AIG1"/>
</dbReference>
<keyword evidence="4" id="KW-1133">Transmembrane helix</keyword>
<evidence type="ECO:0000256" key="3">
    <source>
        <dbReference type="ARBA" id="ARBA00023134"/>
    </source>
</evidence>
<accession>A0A3B3SQI5</accession>
<name>A0A3B3SQI5_9TELE</name>
<sequence>MASVELSAELRIVLFSSRTPLQTIVSSCILGRQVFMPAECSLSQGLKNHEETEGRKVSVITPNFFEKDLTQQHIRKELEGYVCLSCPGPHAVLLILDLEDISATGVRIVEDLTKYFGDDILKYTILLLCHEGKEEDSSLEDRLRKDRNFREILDKCGHQYHLFNKNSMEAKPLLERIEGLVAENGDRYFTDNNYEVTEDSIRKEQPVIETDRVKKIDKWLRKLHCMYQGEERERDQYLKSVRADGEEAEMIIHERRFAAQAMDNAAVVNKGLAVRVLEGAVLGPMGAVGGGVIGAVLGAVVAWKLWRR</sequence>
<dbReference type="PANTHER" id="PTHR10903">
    <property type="entry name" value="GTPASE, IMAP FAMILY MEMBER-RELATED"/>
    <property type="match status" value="1"/>
</dbReference>